<reference evidence="2 3" key="1">
    <citation type="journal article" date="2023" name="Plants (Basel)">
        <title>Bridging the Gap: Combining Genomics and Transcriptomics Approaches to Understand Stylosanthes scabra, an Orphan Legume from the Brazilian Caatinga.</title>
        <authorList>
            <person name="Ferreira-Neto J.R.C."/>
            <person name="da Silva M.D."/>
            <person name="Binneck E."/>
            <person name="de Melo N.F."/>
            <person name="da Silva R.H."/>
            <person name="de Melo A.L.T.M."/>
            <person name="Pandolfi V."/>
            <person name="Bustamante F.O."/>
            <person name="Brasileiro-Vidal A.C."/>
            <person name="Benko-Iseppon A.M."/>
        </authorList>
    </citation>
    <scope>NUCLEOTIDE SEQUENCE [LARGE SCALE GENOMIC DNA]</scope>
    <source>
        <tissue evidence="2">Leaves</tissue>
    </source>
</reference>
<organism evidence="2 3">
    <name type="scientific">Stylosanthes scabra</name>
    <dbReference type="NCBI Taxonomy" id="79078"/>
    <lineage>
        <taxon>Eukaryota</taxon>
        <taxon>Viridiplantae</taxon>
        <taxon>Streptophyta</taxon>
        <taxon>Embryophyta</taxon>
        <taxon>Tracheophyta</taxon>
        <taxon>Spermatophyta</taxon>
        <taxon>Magnoliopsida</taxon>
        <taxon>eudicotyledons</taxon>
        <taxon>Gunneridae</taxon>
        <taxon>Pentapetalae</taxon>
        <taxon>rosids</taxon>
        <taxon>fabids</taxon>
        <taxon>Fabales</taxon>
        <taxon>Fabaceae</taxon>
        <taxon>Papilionoideae</taxon>
        <taxon>50 kb inversion clade</taxon>
        <taxon>dalbergioids sensu lato</taxon>
        <taxon>Dalbergieae</taxon>
        <taxon>Pterocarpus clade</taxon>
        <taxon>Stylosanthes</taxon>
    </lineage>
</organism>
<evidence type="ECO:0000256" key="1">
    <source>
        <dbReference type="SAM" id="MobiDB-lite"/>
    </source>
</evidence>
<dbReference type="EMBL" id="JASCZI010061644">
    <property type="protein sequence ID" value="MED6139203.1"/>
    <property type="molecule type" value="Genomic_DNA"/>
</dbReference>
<accession>A0ABU6STX0</accession>
<comment type="caution">
    <text evidence="2">The sequence shown here is derived from an EMBL/GenBank/DDBJ whole genome shotgun (WGS) entry which is preliminary data.</text>
</comment>
<protein>
    <submittedName>
        <fullName evidence="2">Uncharacterized protein</fullName>
    </submittedName>
</protein>
<feature type="non-terminal residue" evidence="2">
    <location>
        <position position="72"/>
    </location>
</feature>
<evidence type="ECO:0000313" key="2">
    <source>
        <dbReference type="EMBL" id="MED6139203.1"/>
    </source>
</evidence>
<feature type="region of interest" description="Disordered" evidence="1">
    <location>
        <begin position="1"/>
        <end position="20"/>
    </location>
</feature>
<feature type="compositionally biased region" description="Polar residues" evidence="1">
    <location>
        <begin position="63"/>
        <end position="72"/>
    </location>
</feature>
<keyword evidence="3" id="KW-1185">Reference proteome</keyword>
<evidence type="ECO:0000313" key="3">
    <source>
        <dbReference type="Proteomes" id="UP001341840"/>
    </source>
</evidence>
<name>A0ABU6STX0_9FABA</name>
<sequence length="72" mass="8145">MITGGDDGDKRPALEDERRGSARVCVTWECRRGWKSVEEGLWLGWERVVSAARQRREAEEISVSDSPPDTRG</sequence>
<feature type="compositionally biased region" description="Basic and acidic residues" evidence="1">
    <location>
        <begin position="7"/>
        <end position="20"/>
    </location>
</feature>
<proteinExistence type="predicted"/>
<feature type="region of interest" description="Disordered" evidence="1">
    <location>
        <begin position="53"/>
        <end position="72"/>
    </location>
</feature>
<dbReference type="Proteomes" id="UP001341840">
    <property type="component" value="Unassembled WGS sequence"/>
</dbReference>
<gene>
    <name evidence="2" type="ORF">PIB30_081659</name>
</gene>